<feature type="signal peptide" evidence="2">
    <location>
        <begin position="1"/>
        <end position="29"/>
    </location>
</feature>
<organism evidence="4 5">
    <name type="scientific">Paenibacillus mendelii</name>
    <dbReference type="NCBI Taxonomy" id="206163"/>
    <lineage>
        <taxon>Bacteria</taxon>
        <taxon>Bacillati</taxon>
        <taxon>Bacillota</taxon>
        <taxon>Bacilli</taxon>
        <taxon>Bacillales</taxon>
        <taxon>Paenibacillaceae</taxon>
        <taxon>Paenibacillus</taxon>
    </lineage>
</organism>
<keyword evidence="5" id="KW-1185">Reference proteome</keyword>
<dbReference type="EMBL" id="JBHLVF010000017">
    <property type="protein sequence ID" value="MFC0392445.1"/>
    <property type="molecule type" value="Genomic_DNA"/>
</dbReference>
<feature type="domain" description="Capsule synthesis protein CapA" evidence="3">
    <location>
        <begin position="67"/>
        <end position="317"/>
    </location>
</feature>
<dbReference type="SUPFAM" id="SSF56300">
    <property type="entry name" value="Metallo-dependent phosphatases"/>
    <property type="match status" value="1"/>
</dbReference>
<comment type="similarity">
    <text evidence="1">Belongs to the CapA family.</text>
</comment>
<name>A0ABV6J978_9BACL</name>
<feature type="chain" id="PRO_5046358648" evidence="2">
    <location>
        <begin position="30"/>
        <end position="411"/>
    </location>
</feature>
<dbReference type="CDD" id="cd07381">
    <property type="entry name" value="MPP_CapA"/>
    <property type="match status" value="1"/>
</dbReference>
<keyword evidence="2" id="KW-0732">Signal</keyword>
<evidence type="ECO:0000259" key="3">
    <source>
        <dbReference type="SMART" id="SM00854"/>
    </source>
</evidence>
<accession>A0ABV6J978</accession>
<dbReference type="InterPro" id="IPR029052">
    <property type="entry name" value="Metallo-depent_PP-like"/>
</dbReference>
<dbReference type="Pfam" id="PF09587">
    <property type="entry name" value="PGA_cap"/>
    <property type="match status" value="1"/>
</dbReference>
<dbReference type="PANTHER" id="PTHR33393">
    <property type="entry name" value="POLYGLUTAMINE SYNTHESIS ACCESSORY PROTEIN RV0574C-RELATED"/>
    <property type="match status" value="1"/>
</dbReference>
<dbReference type="Proteomes" id="UP001589818">
    <property type="component" value="Unassembled WGS sequence"/>
</dbReference>
<gene>
    <name evidence="4" type="ORF">ACFFJ8_13820</name>
</gene>
<proteinExistence type="inferred from homology"/>
<dbReference type="SMART" id="SM00854">
    <property type="entry name" value="PGA_cap"/>
    <property type="match status" value="1"/>
</dbReference>
<dbReference type="RefSeq" id="WP_204819529.1">
    <property type="nucleotide sequence ID" value="NZ_JANHOF010000003.1"/>
</dbReference>
<dbReference type="Gene3D" id="3.60.21.10">
    <property type="match status" value="1"/>
</dbReference>
<comment type="caution">
    <text evidence="4">The sequence shown here is derived from an EMBL/GenBank/DDBJ whole genome shotgun (WGS) entry which is preliminary data.</text>
</comment>
<dbReference type="PANTHER" id="PTHR33393:SF12">
    <property type="entry name" value="CAPSULE BIOSYNTHESIS PROTEIN CAPA"/>
    <property type="match status" value="1"/>
</dbReference>
<dbReference type="InterPro" id="IPR052169">
    <property type="entry name" value="CW_Biosynth-Accessory"/>
</dbReference>
<reference evidence="4 5" key="1">
    <citation type="submission" date="2024-09" db="EMBL/GenBank/DDBJ databases">
        <authorList>
            <person name="Sun Q."/>
            <person name="Mori K."/>
        </authorList>
    </citation>
    <scope>NUCLEOTIDE SEQUENCE [LARGE SCALE GENOMIC DNA]</scope>
    <source>
        <strain evidence="4 5">CCM 4839</strain>
    </source>
</reference>
<evidence type="ECO:0000256" key="1">
    <source>
        <dbReference type="ARBA" id="ARBA00005662"/>
    </source>
</evidence>
<evidence type="ECO:0000313" key="5">
    <source>
        <dbReference type="Proteomes" id="UP001589818"/>
    </source>
</evidence>
<protein>
    <submittedName>
        <fullName evidence="4">CapA family protein</fullName>
    </submittedName>
</protein>
<evidence type="ECO:0000256" key="2">
    <source>
        <dbReference type="SAM" id="SignalP"/>
    </source>
</evidence>
<dbReference type="InterPro" id="IPR019079">
    <property type="entry name" value="Capsule_synth_CapA"/>
</dbReference>
<evidence type="ECO:0000313" key="4">
    <source>
        <dbReference type="EMBL" id="MFC0392445.1"/>
    </source>
</evidence>
<sequence length="411" mass="46183">MRQTRRKKRKKIVLTAVGVAVLAISLAAAATSYLWEDSVTVSKSPADVLTPEITKPLVESDSFIDIRLAAAGDIMFHNAQLKSGYDAKTDTYNFKSVFDGVKPIISAADLAIANFETTTNGSDPHKFTGYPRFNSPDEVIDAIQYAGFDVMSTANNHSLDMGRQGIIRTVQKIQKSGMDTVGTYEKRPETRVLMKNVKGIKLAFMSYTESTNGLEGTLSPDELDAMINIVDEQKMKEDIQYSKKQGADAIIAFLHWGNEYERTPSRKQEQLAKLLVSEGVDIILGSHPHVIQKSEHLTSGGSRGFVVYSMGNFISNQRYETLENEYTEDGVIINFDIQKNKKTNETIIKNIEYVPTWVYRNMENGQQTYTYQILPILNYMDSKHISMEFKARMQRSYKDTITRLDAGKTAS</sequence>